<dbReference type="Proteomes" id="UP000050525">
    <property type="component" value="Unassembled WGS sequence"/>
</dbReference>
<dbReference type="EMBL" id="AKHW03001628">
    <property type="protein sequence ID" value="KYO41293.1"/>
    <property type="molecule type" value="Genomic_DNA"/>
</dbReference>
<organism evidence="2 3">
    <name type="scientific">Alligator mississippiensis</name>
    <name type="common">American alligator</name>
    <dbReference type="NCBI Taxonomy" id="8496"/>
    <lineage>
        <taxon>Eukaryota</taxon>
        <taxon>Metazoa</taxon>
        <taxon>Chordata</taxon>
        <taxon>Craniata</taxon>
        <taxon>Vertebrata</taxon>
        <taxon>Euteleostomi</taxon>
        <taxon>Archelosauria</taxon>
        <taxon>Archosauria</taxon>
        <taxon>Crocodylia</taxon>
        <taxon>Alligatoridae</taxon>
        <taxon>Alligatorinae</taxon>
        <taxon>Alligator</taxon>
    </lineage>
</organism>
<keyword evidence="3" id="KW-1185">Reference proteome</keyword>
<evidence type="ECO:0000313" key="2">
    <source>
        <dbReference type="EMBL" id="KYO41293.1"/>
    </source>
</evidence>
<accession>A0A151NX30</accession>
<name>A0A151NX30_ALLMI</name>
<dbReference type="AlphaFoldDB" id="A0A151NX30"/>
<keyword evidence="1" id="KW-0732">Signal</keyword>
<evidence type="ECO:0000313" key="3">
    <source>
        <dbReference type="Proteomes" id="UP000050525"/>
    </source>
</evidence>
<evidence type="ECO:0000256" key="1">
    <source>
        <dbReference type="SAM" id="SignalP"/>
    </source>
</evidence>
<protein>
    <recommendedName>
        <fullName evidence="4">Secreted protein</fullName>
    </recommendedName>
</protein>
<proteinExistence type="predicted"/>
<reference evidence="2 3" key="1">
    <citation type="journal article" date="2012" name="Genome Biol.">
        <title>Sequencing three crocodilian genomes to illuminate the evolution of archosaurs and amniotes.</title>
        <authorList>
            <person name="St John J.A."/>
            <person name="Braun E.L."/>
            <person name="Isberg S.R."/>
            <person name="Miles L.G."/>
            <person name="Chong A.Y."/>
            <person name="Gongora J."/>
            <person name="Dalzell P."/>
            <person name="Moran C."/>
            <person name="Bed'hom B."/>
            <person name="Abzhanov A."/>
            <person name="Burgess S.C."/>
            <person name="Cooksey A.M."/>
            <person name="Castoe T.A."/>
            <person name="Crawford N.G."/>
            <person name="Densmore L.D."/>
            <person name="Drew J.C."/>
            <person name="Edwards S.V."/>
            <person name="Faircloth B.C."/>
            <person name="Fujita M.K."/>
            <person name="Greenwold M.J."/>
            <person name="Hoffmann F.G."/>
            <person name="Howard J.M."/>
            <person name="Iguchi T."/>
            <person name="Janes D.E."/>
            <person name="Khan S.Y."/>
            <person name="Kohno S."/>
            <person name="de Koning A.J."/>
            <person name="Lance S.L."/>
            <person name="McCarthy F.M."/>
            <person name="McCormack J.E."/>
            <person name="Merchant M.E."/>
            <person name="Peterson D.G."/>
            <person name="Pollock D.D."/>
            <person name="Pourmand N."/>
            <person name="Raney B.J."/>
            <person name="Roessler K.A."/>
            <person name="Sanford J.R."/>
            <person name="Sawyer R.H."/>
            <person name="Schmidt C.J."/>
            <person name="Triplett E.W."/>
            <person name="Tuberville T.D."/>
            <person name="Venegas-Anaya M."/>
            <person name="Howard J.T."/>
            <person name="Jarvis E.D."/>
            <person name="Guillette L.J.Jr."/>
            <person name="Glenn T.C."/>
            <person name="Green R.E."/>
            <person name="Ray D.A."/>
        </authorList>
    </citation>
    <scope>NUCLEOTIDE SEQUENCE [LARGE SCALE GENOMIC DNA]</scope>
    <source>
        <strain evidence="2">KSC_2009_1</strain>
    </source>
</reference>
<gene>
    <name evidence="2" type="ORF">Y1Q_0006148</name>
</gene>
<evidence type="ECO:0008006" key="4">
    <source>
        <dbReference type="Google" id="ProtNLM"/>
    </source>
</evidence>
<feature type="chain" id="PRO_5007586445" description="Secreted protein" evidence="1">
    <location>
        <begin position="18"/>
        <end position="79"/>
    </location>
</feature>
<sequence>MPKLPLLLSLPCGWIRATLHSTTLGWNGARVGCFLHETHEPGLSKVDLFFENGNVILQRKRNESEFPANYSEIIFVGPK</sequence>
<comment type="caution">
    <text evidence="2">The sequence shown here is derived from an EMBL/GenBank/DDBJ whole genome shotgun (WGS) entry which is preliminary data.</text>
</comment>
<feature type="signal peptide" evidence="1">
    <location>
        <begin position="1"/>
        <end position="17"/>
    </location>
</feature>